<dbReference type="InterPro" id="IPR049712">
    <property type="entry name" value="Poly_export"/>
</dbReference>
<dbReference type="GO" id="GO:0006811">
    <property type="term" value="P:monoatomic ion transport"/>
    <property type="evidence" value="ECO:0007669"/>
    <property type="project" value="UniProtKB-KW"/>
</dbReference>
<dbReference type="GO" id="GO:0015288">
    <property type="term" value="F:porin activity"/>
    <property type="evidence" value="ECO:0007669"/>
    <property type="project" value="UniProtKB-KW"/>
</dbReference>
<dbReference type="Gene3D" id="3.10.560.10">
    <property type="entry name" value="Outer membrane lipoprotein wza domain like"/>
    <property type="match status" value="2"/>
</dbReference>
<dbReference type="AlphaFoldDB" id="A0AA96Y9L8"/>
<keyword evidence="5" id="KW-0762">Sugar transport</keyword>
<feature type="domain" description="Soluble ligand binding" evidence="17">
    <location>
        <begin position="288"/>
        <end position="341"/>
    </location>
</feature>
<comment type="similarity">
    <text evidence="2">Belongs to the BexD/CtrA/VexA family.</text>
</comment>
<keyword evidence="4" id="KW-1134">Transmembrane beta strand</keyword>
<dbReference type="InterPro" id="IPR019554">
    <property type="entry name" value="Soluble_ligand-bd"/>
</dbReference>
<evidence type="ECO:0000256" key="11">
    <source>
        <dbReference type="ARBA" id="ARBA00023136"/>
    </source>
</evidence>
<evidence type="ECO:0000256" key="8">
    <source>
        <dbReference type="ARBA" id="ARBA00023047"/>
    </source>
</evidence>
<proteinExistence type="inferred from homology"/>
<keyword evidence="14" id="KW-0449">Lipoprotein</keyword>
<evidence type="ECO:0000259" key="18">
    <source>
        <dbReference type="Pfam" id="PF22461"/>
    </source>
</evidence>
<keyword evidence="8" id="KW-0625">Polysaccharide transport</keyword>
<dbReference type="PANTHER" id="PTHR33619:SF3">
    <property type="entry name" value="POLYSACCHARIDE EXPORT PROTEIN GFCE-RELATED"/>
    <property type="match status" value="1"/>
</dbReference>
<dbReference type="GO" id="GO:0046930">
    <property type="term" value="C:pore complex"/>
    <property type="evidence" value="ECO:0007669"/>
    <property type="project" value="UniProtKB-KW"/>
</dbReference>
<keyword evidence="10" id="KW-0626">Porin</keyword>
<keyword evidence="12" id="KW-0564">Palmitate</keyword>
<dbReference type="KEGG" id="tog:HNI00_11130"/>
<keyword evidence="6" id="KW-0812">Transmembrane</keyword>
<evidence type="ECO:0000256" key="13">
    <source>
        <dbReference type="ARBA" id="ARBA00023237"/>
    </source>
</evidence>
<dbReference type="Pfam" id="PF22461">
    <property type="entry name" value="SLBB_2"/>
    <property type="match status" value="1"/>
</dbReference>
<gene>
    <name evidence="19" type="ORF">HNI00_11130</name>
</gene>
<evidence type="ECO:0000259" key="16">
    <source>
        <dbReference type="Pfam" id="PF02563"/>
    </source>
</evidence>
<evidence type="ECO:0000259" key="17">
    <source>
        <dbReference type="Pfam" id="PF10531"/>
    </source>
</evidence>
<keyword evidence="9" id="KW-0406">Ion transport</keyword>
<feature type="domain" description="Polysaccharide export protein N-terminal" evidence="16">
    <location>
        <begin position="77"/>
        <end position="152"/>
    </location>
</feature>
<evidence type="ECO:0000256" key="5">
    <source>
        <dbReference type="ARBA" id="ARBA00022597"/>
    </source>
</evidence>
<dbReference type="InterPro" id="IPR054765">
    <property type="entry name" value="SLBB_dom"/>
</dbReference>
<name>A0AA96Y9L8_9CYAN</name>
<feature type="region of interest" description="Disordered" evidence="15">
    <location>
        <begin position="1"/>
        <end position="21"/>
    </location>
</feature>
<evidence type="ECO:0000256" key="7">
    <source>
        <dbReference type="ARBA" id="ARBA00022729"/>
    </source>
</evidence>
<dbReference type="GO" id="GO:0015159">
    <property type="term" value="F:polysaccharide transmembrane transporter activity"/>
    <property type="evidence" value="ECO:0007669"/>
    <property type="project" value="InterPro"/>
</dbReference>
<protein>
    <submittedName>
        <fullName evidence="19">Polysaccharide transporter</fullName>
    </submittedName>
</protein>
<evidence type="ECO:0000256" key="4">
    <source>
        <dbReference type="ARBA" id="ARBA00022452"/>
    </source>
</evidence>
<keyword evidence="13" id="KW-0998">Cell outer membrane</keyword>
<keyword evidence="3" id="KW-0813">Transport</keyword>
<dbReference type="Pfam" id="PF02563">
    <property type="entry name" value="Poly_export"/>
    <property type="match status" value="1"/>
</dbReference>
<dbReference type="GO" id="GO:0009279">
    <property type="term" value="C:cell outer membrane"/>
    <property type="evidence" value="ECO:0007669"/>
    <property type="project" value="UniProtKB-SubCell"/>
</dbReference>
<dbReference type="Gene3D" id="3.30.1950.10">
    <property type="entry name" value="wza like domain"/>
    <property type="match status" value="1"/>
</dbReference>
<evidence type="ECO:0000256" key="9">
    <source>
        <dbReference type="ARBA" id="ARBA00023065"/>
    </source>
</evidence>
<evidence type="ECO:0000313" key="19">
    <source>
        <dbReference type="EMBL" id="WOB43643.1"/>
    </source>
</evidence>
<evidence type="ECO:0000256" key="15">
    <source>
        <dbReference type="SAM" id="MobiDB-lite"/>
    </source>
</evidence>
<dbReference type="PANTHER" id="PTHR33619">
    <property type="entry name" value="POLYSACCHARIDE EXPORT PROTEIN GFCE-RELATED"/>
    <property type="match status" value="1"/>
</dbReference>
<evidence type="ECO:0000256" key="3">
    <source>
        <dbReference type="ARBA" id="ARBA00022448"/>
    </source>
</evidence>
<evidence type="ECO:0000256" key="14">
    <source>
        <dbReference type="ARBA" id="ARBA00023288"/>
    </source>
</evidence>
<reference evidence="19" key="1">
    <citation type="submission" date="2020-05" db="EMBL/GenBank/DDBJ databases">
        <authorList>
            <person name="Zhu T."/>
            <person name="Keshari N."/>
            <person name="Lu X."/>
        </authorList>
    </citation>
    <scope>NUCLEOTIDE SEQUENCE</scope>
    <source>
        <strain evidence="19">NK1-22</strain>
    </source>
</reference>
<organism evidence="19">
    <name type="scientific">Thermoleptolyngbya oregonensis NK1-22</name>
    <dbReference type="NCBI Taxonomy" id="2547457"/>
    <lineage>
        <taxon>Bacteria</taxon>
        <taxon>Bacillati</taxon>
        <taxon>Cyanobacteriota</taxon>
        <taxon>Cyanophyceae</taxon>
        <taxon>Oculatellales</taxon>
        <taxon>Oculatellaceae</taxon>
        <taxon>Thermoleptolyngbya</taxon>
    </lineage>
</organism>
<accession>A0AA96Y9L8</accession>
<feature type="compositionally biased region" description="Polar residues" evidence="15">
    <location>
        <begin position="1"/>
        <end position="12"/>
    </location>
</feature>
<feature type="domain" description="SLBB" evidence="18">
    <location>
        <begin position="201"/>
        <end position="262"/>
    </location>
</feature>
<comment type="subcellular location">
    <subcellularLocation>
        <location evidence="1">Cell outer membrane</location>
        <topology evidence="1">Multi-pass membrane protein</topology>
    </subcellularLocation>
</comment>
<dbReference type="RefSeq" id="WP_316793298.1">
    <property type="nucleotide sequence ID" value="NZ_CP053540.1"/>
</dbReference>
<dbReference type="InterPro" id="IPR003715">
    <property type="entry name" value="Poly_export_N"/>
</dbReference>
<evidence type="ECO:0000256" key="12">
    <source>
        <dbReference type="ARBA" id="ARBA00023139"/>
    </source>
</evidence>
<evidence type="ECO:0000256" key="2">
    <source>
        <dbReference type="ARBA" id="ARBA00009450"/>
    </source>
</evidence>
<keyword evidence="7" id="KW-0732">Signal</keyword>
<dbReference type="EMBL" id="CP053540">
    <property type="protein sequence ID" value="WOB43643.1"/>
    <property type="molecule type" value="Genomic_DNA"/>
</dbReference>
<dbReference type="Pfam" id="PF10531">
    <property type="entry name" value="SLBB"/>
    <property type="match status" value="1"/>
</dbReference>
<evidence type="ECO:0000256" key="1">
    <source>
        <dbReference type="ARBA" id="ARBA00004571"/>
    </source>
</evidence>
<evidence type="ECO:0000256" key="6">
    <source>
        <dbReference type="ARBA" id="ARBA00022692"/>
    </source>
</evidence>
<keyword evidence="11" id="KW-0472">Membrane</keyword>
<evidence type="ECO:0000256" key="10">
    <source>
        <dbReference type="ARBA" id="ARBA00023114"/>
    </source>
</evidence>
<sequence>MLFSCPETSFAPSQPKRPQQAPHRIVRAIAFGLVMLYTAPVLAQTAIPSSASANASANVQPAAPMPPEGRPLPPNYESDYVLGAGDAVQIDIFNVPNLSGENARYSVLVDGSLNLPWIGKVNVRGLTLQEASDAIASRYAEFIREPIVTVTLLTPRPMRVAIVGEVNRPGAYTTGQSVGTGPAGQTTLETRGEARAGELRTVIEAIQTAGGITQLADVRNVEVRRPRLNGTEEVILVDLWAFLQSGNLQQNVTLRDGDTVIVPTATALNPDESQRLAAASFSPDTISVNVVGEVVRPGTVSVSPNTSLNQAILAAGGFDDVRASKGRVTLIRLNPDGTVARREIPVDLSANLNDETNPILRSNDIVVVSPSGRARTTDVLGVIGGAVGAVLNPIGALFNIFRTVDDINRD</sequence>